<dbReference type="Proteomes" id="UP000008144">
    <property type="component" value="Unassembled WGS sequence"/>
</dbReference>
<reference evidence="2" key="1">
    <citation type="journal article" date="2002" name="Science">
        <title>The draft genome of Ciona intestinalis: insights into chordate and vertebrate origins.</title>
        <authorList>
            <person name="Dehal P."/>
            <person name="Satou Y."/>
            <person name="Campbell R.K."/>
            <person name="Chapman J."/>
            <person name="Degnan B."/>
            <person name="De Tomaso A."/>
            <person name="Davidson B."/>
            <person name="Di Gregorio A."/>
            <person name="Gelpke M."/>
            <person name="Goodstein D.M."/>
            <person name="Harafuji N."/>
            <person name="Hastings K.E."/>
            <person name="Ho I."/>
            <person name="Hotta K."/>
            <person name="Huang W."/>
            <person name="Kawashima T."/>
            <person name="Lemaire P."/>
            <person name="Martinez D."/>
            <person name="Meinertzhagen I.A."/>
            <person name="Necula S."/>
            <person name="Nonaka M."/>
            <person name="Putnam N."/>
            <person name="Rash S."/>
            <person name="Saiga H."/>
            <person name="Satake M."/>
            <person name="Terry A."/>
            <person name="Yamada L."/>
            <person name="Wang H.G."/>
            <person name="Awazu S."/>
            <person name="Azumi K."/>
            <person name="Boore J."/>
            <person name="Branno M."/>
            <person name="Chin-Bow S."/>
            <person name="DeSantis R."/>
            <person name="Doyle S."/>
            <person name="Francino P."/>
            <person name="Keys D.N."/>
            <person name="Haga S."/>
            <person name="Hayashi H."/>
            <person name="Hino K."/>
            <person name="Imai K.S."/>
            <person name="Inaba K."/>
            <person name="Kano S."/>
            <person name="Kobayashi K."/>
            <person name="Kobayashi M."/>
            <person name="Lee B.I."/>
            <person name="Makabe K.W."/>
            <person name="Manohar C."/>
            <person name="Matassi G."/>
            <person name="Medina M."/>
            <person name="Mochizuki Y."/>
            <person name="Mount S."/>
            <person name="Morishita T."/>
            <person name="Miura S."/>
            <person name="Nakayama A."/>
            <person name="Nishizaka S."/>
            <person name="Nomoto H."/>
            <person name="Ohta F."/>
            <person name="Oishi K."/>
            <person name="Rigoutsos I."/>
            <person name="Sano M."/>
            <person name="Sasaki A."/>
            <person name="Sasakura Y."/>
            <person name="Shoguchi E."/>
            <person name="Shin-i T."/>
            <person name="Spagnuolo A."/>
            <person name="Stainier D."/>
            <person name="Suzuki M.M."/>
            <person name="Tassy O."/>
            <person name="Takatori N."/>
            <person name="Tokuoka M."/>
            <person name="Yagi K."/>
            <person name="Yoshizaki F."/>
            <person name="Wada S."/>
            <person name="Zhang C."/>
            <person name="Hyatt P.D."/>
            <person name="Larimer F."/>
            <person name="Detter C."/>
            <person name="Doggett N."/>
            <person name="Glavina T."/>
            <person name="Hawkins T."/>
            <person name="Richardson P."/>
            <person name="Lucas S."/>
            <person name="Kohara Y."/>
            <person name="Levine M."/>
            <person name="Satoh N."/>
            <person name="Rokhsar D.S."/>
        </authorList>
    </citation>
    <scope>NUCLEOTIDE SEQUENCE [LARGE SCALE GENOMIC DNA]</scope>
</reference>
<organism evidence="1 2">
    <name type="scientific">Ciona intestinalis</name>
    <name type="common">Transparent sea squirt</name>
    <name type="synonym">Ascidia intestinalis</name>
    <dbReference type="NCBI Taxonomy" id="7719"/>
    <lineage>
        <taxon>Eukaryota</taxon>
        <taxon>Metazoa</taxon>
        <taxon>Chordata</taxon>
        <taxon>Tunicata</taxon>
        <taxon>Ascidiacea</taxon>
        <taxon>Phlebobranchia</taxon>
        <taxon>Cionidae</taxon>
        <taxon>Ciona</taxon>
    </lineage>
</organism>
<dbReference type="AlphaFoldDB" id="H2XN88"/>
<accession>H2XN88</accession>
<dbReference type="Ensembl" id="ENSCINT00000033347.1">
    <property type="protein sequence ID" value="ENSCINP00000031121.1"/>
    <property type="gene ID" value="ENSCING00000020471.1"/>
</dbReference>
<reference evidence="1" key="3">
    <citation type="submission" date="2025-09" db="UniProtKB">
        <authorList>
            <consortium name="Ensembl"/>
        </authorList>
    </citation>
    <scope>IDENTIFICATION</scope>
</reference>
<dbReference type="InParanoid" id="H2XN88"/>
<proteinExistence type="predicted"/>
<evidence type="ECO:0000313" key="1">
    <source>
        <dbReference type="Ensembl" id="ENSCINP00000031121.1"/>
    </source>
</evidence>
<sequence>MSSYSGISSFFRGRTTALKGNGKKPNPVIPSSIGGRSWLSGSGRTLNLLIMLARKRKISILANFSPRHDLHPIPNGITFLEGMNFPSLSM</sequence>
<reference evidence="1" key="2">
    <citation type="submission" date="2025-08" db="UniProtKB">
        <authorList>
            <consortium name="Ensembl"/>
        </authorList>
    </citation>
    <scope>IDENTIFICATION</scope>
</reference>
<protein>
    <submittedName>
        <fullName evidence="1">Uncharacterized protein</fullName>
    </submittedName>
</protein>
<evidence type="ECO:0000313" key="2">
    <source>
        <dbReference type="Proteomes" id="UP000008144"/>
    </source>
</evidence>
<dbReference type="HOGENOM" id="CLU_2440199_0_0_1"/>
<keyword evidence="2" id="KW-1185">Reference proteome</keyword>
<name>H2XN88_CIOIN</name>